<comment type="caution">
    <text evidence="6">The sequence shown here is derived from an EMBL/GenBank/DDBJ whole genome shotgun (WGS) entry which is preliminary data.</text>
</comment>
<keyword evidence="7" id="KW-1185">Reference proteome</keyword>
<keyword evidence="1 3" id="KW-0853">WD repeat</keyword>
<dbReference type="Pfam" id="PF00400">
    <property type="entry name" value="WD40"/>
    <property type="match status" value="2"/>
</dbReference>
<dbReference type="PANTHER" id="PTHR19848">
    <property type="entry name" value="WD40 REPEAT PROTEIN"/>
    <property type="match status" value="1"/>
</dbReference>
<evidence type="ECO:0000256" key="2">
    <source>
        <dbReference type="ARBA" id="ARBA00022737"/>
    </source>
</evidence>
<dbReference type="InterPro" id="IPR015943">
    <property type="entry name" value="WD40/YVTN_repeat-like_dom_sf"/>
</dbReference>
<dbReference type="InterPro" id="IPR027417">
    <property type="entry name" value="P-loop_NTPase"/>
</dbReference>
<dbReference type="SUPFAM" id="SSF52540">
    <property type="entry name" value="P-loop containing nucleoside triphosphate hydrolases"/>
    <property type="match status" value="1"/>
</dbReference>
<keyword evidence="4" id="KW-0812">Transmembrane</keyword>
<evidence type="ECO:0000256" key="3">
    <source>
        <dbReference type="PROSITE-ProRule" id="PRU00221"/>
    </source>
</evidence>
<dbReference type="SMART" id="SM00320">
    <property type="entry name" value="WD40"/>
    <property type="match status" value="5"/>
</dbReference>
<keyword evidence="4" id="KW-0472">Membrane</keyword>
<feature type="domain" description="KAP NTPase" evidence="5">
    <location>
        <begin position="363"/>
        <end position="739"/>
    </location>
</feature>
<feature type="repeat" description="WD" evidence="3">
    <location>
        <begin position="306"/>
        <end position="339"/>
    </location>
</feature>
<evidence type="ECO:0000256" key="1">
    <source>
        <dbReference type="ARBA" id="ARBA00022574"/>
    </source>
</evidence>
<dbReference type="Pfam" id="PF07693">
    <property type="entry name" value="KAP_NTPase"/>
    <property type="match status" value="1"/>
</dbReference>
<name>A0ABT1I895_9PSEU</name>
<dbReference type="PROSITE" id="PS50294">
    <property type="entry name" value="WD_REPEATS_REGION"/>
    <property type="match status" value="1"/>
</dbReference>
<protein>
    <submittedName>
        <fullName evidence="6">WD domain-containing protein, G-beta repeat-containing protein</fullName>
    </submittedName>
</protein>
<dbReference type="InterPro" id="IPR011646">
    <property type="entry name" value="KAP_P-loop"/>
</dbReference>
<accession>A0ABT1I895</accession>
<organism evidence="6 7">
    <name type="scientific">Actinokineospora diospyrosa</name>
    <dbReference type="NCBI Taxonomy" id="103728"/>
    <lineage>
        <taxon>Bacteria</taxon>
        <taxon>Bacillati</taxon>
        <taxon>Actinomycetota</taxon>
        <taxon>Actinomycetes</taxon>
        <taxon>Pseudonocardiales</taxon>
        <taxon>Pseudonocardiaceae</taxon>
        <taxon>Actinokineospora</taxon>
    </lineage>
</organism>
<evidence type="ECO:0000313" key="6">
    <source>
        <dbReference type="EMBL" id="MCP2268776.1"/>
    </source>
</evidence>
<keyword evidence="2" id="KW-0677">Repeat</keyword>
<reference evidence="6 7" key="1">
    <citation type="submission" date="2022-06" db="EMBL/GenBank/DDBJ databases">
        <title>Genomic Encyclopedia of Archaeal and Bacterial Type Strains, Phase II (KMG-II): from individual species to whole genera.</title>
        <authorList>
            <person name="Goeker M."/>
        </authorList>
    </citation>
    <scope>NUCLEOTIDE SEQUENCE [LARGE SCALE GENOMIC DNA]</scope>
    <source>
        <strain evidence="6 7">DSM 44255</strain>
    </source>
</reference>
<feature type="transmembrane region" description="Helical" evidence="4">
    <location>
        <begin position="459"/>
        <end position="482"/>
    </location>
</feature>
<proteinExistence type="predicted"/>
<dbReference type="Gene3D" id="2.130.10.10">
    <property type="entry name" value="YVTN repeat-like/Quinoprotein amine dehydrogenase"/>
    <property type="match status" value="2"/>
</dbReference>
<dbReference type="EMBL" id="JAMTCO010000003">
    <property type="protein sequence ID" value="MCP2268776.1"/>
    <property type="molecule type" value="Genomic_DNA"/>
</dbReference>
<dbReference type="InterPro" id="IPR036322">
    <property type="entry name" value="WD40_repeat_dom_sf"/>
</dbReference>
<dbReference type="InterPro" id="IPR001680">
    <property type="entry name" value="WD40_rpt"/>
</dbReference>
<sequence>MAPQQETRLHIPRHSGALPAPLLSLLADSGTVLVHSPAEADLVLTVDQVTAELKRAAMAPLREQRVIEVGSPVTSVAFVETEPPMVVAGCEDGVARVWSLDGTPRRELRGHVGPVWGVAASRYAPGQVFTCGQDGTVRGWSLYGEQPGIVLHQHEGIANTIAAGRGPSVISGGDDNRVLRWTNGSVVPLGAHDDFVIGVTLLDEATPVSISHDRTLRLWDYPTGPAPAPDPTGSPYTCVVGHGSRLYAGTEDGLVTEVQAGTALAMAARPASLAAATPDGPPVVAIGGVDGLIRVWEPESGALTNLPGHAGPVSGVAFGTLDDRPVLLSGGADGTIRLWARPMADQIEWTADAPAAQDLLRRQPLARLIADQLRGVDSSFLVHLDGPWGSGKSTVLGFVREELERDFTVVPFDAWREAGVGPAWWALLTALRTAIRGQRGFRGRLALRISESFARLKRVGAPVALAFAVLLALGAGIWWLFASDLKTFGEIVKSVTGAVAGVGTVVAGALVASRFLLWDSARGAKLFEQSNTNPMLEVNRHFGWLAAKTKRPVVFLVDDLDRCKESYVVDLLDSVQTLVRDIGPHFVVAADGAWIRASYEQAYQTFTTAVAEPGRPLGYLFLDKFFQLRVPIPSIDPALQEGYLSQLLGTGTTRPAITAEETRVRDELAQSSTEAQVVATMSTTSQEVRDRVATEALRRITTPEAIAATEHVLQRYAKRLPKNPRAMKRFINTYSMVRAVRTLEGNPVPVADLALWTILEIRWPSLADHLRTHPDTVEQIGTDDLDTIPEPLRPLFTDPALVDLTRTLNPDAIRACCGT</sequence>
<evidence type="ECO:0000259" key="5">
    <source>
        <dbReference type="Pfam" id="PF07693"/>
    </source>
</evidence>
<dbReference type="SUPFAM" id="SSF50978">
    <property type="entry name" value="WD40 repeat-like"/>
    <property type="match status" value="1"/>
</dbReference>
<evidence type="ECO:0000256" key="4">
    <source>
        <dbReference type="SAM" id="Phobius"/>
    </source>
</evidence>
<gene>
    <name evidence="6" type="ORF">LV75_001263</name>
</gene>
<evidence type="ECO:0000313" key="7">
    <source>
        <dbReference type="Proteomes" id="UP001205185"/>
    </source>
</evidence>
<dbReference type="PROSITE" id="PS50082">
    <property type="entry name" value="WD_REPEATS_2"/>
    <property type="match status" value="1"/>
</dbReference>
<dbReference type="PANTHER" id="PTHR19848:SF8">
    <property type="entry name" value="F-BOX AND WD REPEAT DOMAIN CONTAINING 7"/>
    <property type="match status" value="1"/>
</dbReference>
<feature type="transmembrane region" description="Helical" evidence="4">
    <location>
        <begin position="494"/>
        <end position="517"/>
    </location>
</feature>
<dbReference type="Proteomes" id="UP001205185">
    <property type="component" value="Unassembled WGS sequence"/>
</dbReference>
<keyword evidence="4" id="KW-1133">Transmembrane helix</keyword>
<dbReference type="RefSeq" id="WP_253885684.1">
    <property type="nucleotide sequence ID" value="NZ_BAAAVB010000001.1"/>
</dbReference>